<gene>
    <name evidence="5" type="ORF">ACJMK2_019217</name>
</gene>
<comment type="caution">
    <text evidence="5">The sequence shown here is derived from an EMBL/GenBank/DDBJ whole genome shotgun (WGS) entry which is preliminary data.</text>
</comment>
<keyword evidence="6" id="KW-1185">Reference proteome</keyword>
<dbReference type="InterPro" id="IPR013083">
    <property type="entry name" value="Znf_RING/FYVE/PHD"/>
</dbReference>
<reference evidence="5 6" key="1">
    <citation type="submission" date="2024-11" db="EMBL/GenBank/DDBJ databases">
        <title>Chromosome-level genome assembly of the freshwater bivalve Anodonta woodiana.</title>
        <authorList>
            <person name="Chen X."/>
        </authorList>
    </citation>
    <scope>NUCLEOTIDE SEQUENCE [LARGE SCALE GENOMIC DNA]</scope>
    <source>
        <strain evidence="5">MN2024</strain>
        <tissue evidence="5">Gills</tissue>
    </source>
</reference>
<evidence type="ECO:0000259" key="4">
    <source>
        <dbReference type="SMART" id="SM00249"/>
    </source>
</evidence>
<dbReference type="InterPro" id="IPR001965">
    <property type="entry name" value="Znf_PHD"/>
</dbReference>
<organism evidence="5 6">
    <name type="scientific">Sinanodonta woodiana</name>
    <name type="common">Chinese pond mussel</name>
    <name type="synonym">Anodonta woodiana</name>
    <dbReference type="NCBI Taxonomy" id="1069815"/>
    <lineage>
        <taxon>Eukaryota</taxon>
        <taxon>Metazoa</taxon>
        <taxon>Spiralia</taxon>
        <taxon>Lophotrochozoa</taxon>
        <taxon>Mollusca</taxon>
        <taxon>Bivalvia</taxon>
        <taxon>Autobranchia</taxon>
        <taxon>Heteroconchia</taxon>
        <taxon>Palaeoheterodonta</taxon>
        <taxon>Unionida</taxon>
        <taxon>Unionoidea</taxon>
        <taxon>Unionidae</taxon>
        <taxon>Unioninae</taxon>
        <taxon>Sinanodonta</taxon>
    </lineage>
</organism>
<evidence type="ECO:0000256" key="1">
    <source>
        <dbReference type="ARBA" id="ARBA00022723"/>
    </source>
</evidence>
<keyword evidence="2" id="KW-0863">Zinc-finger</keyword>
<dbReference type="SUPFAM" id="SSF57903">
    <property type="entry name" value="FYVE/PHD zinc finger"/>
    <property type="match status" value="1"/>
</dbReference>
<feature type="domain" description="Zinc finger PHD-type" evidence="4">
    <location>
        <begin position="18"/>
        <end position="69"/>
    </location>
</feature>
<dbReference type="SMART" id="SM00249">
    <property type="entry name" value="PHD"/>
    <property type="match status" value="1"/>
</dbReference>
<dbReference type="Gene3D" id="3.30.40.10">
    <property type="entry name" value="Zinc/RING finger domain, C3HC4 (zinc finger)"/>
    <property type="match status" value="1"/>
</dbReference>
<dbReference type="GO" id="GO:0008270">
    <property type="term" value="F:zinc ion binding"/>
    <property type="evidence" value="ECO:0007669"/>
    <property type="project" value="UniProtKB-KW"/>
</dbReference>
<dbReference type="AlphaFoldDB" id="A0ABD3UFP3"/>
<evidence type="ECO:0000313" key="6">
    <source>
        <dbReference type="Proteomes" id="UP001634394"/>
    </source>
</evidence>
<evidence type="ECO:0000256" key="2">
    <source>
        <dbReference type="ARBA" id="ARBA00022771"/>
    </source>
</evidence>
<dbReference type="EMBL" id="JBJQND010000016">
    <property type="protein sequence ID" value="KAL3848349.1"/>
    <property type="molecule type" value="Genomic_DNA"/>
</dbReference>
<sequence>MASKKRNIIATKRAAFWPCGSCRLICTSDCILCDSCKQWNHSKCAQLSGEKMNVFYENDKVPYVCNSCFMLEIRTLANNYTDGLCRLAQMSPLSLYGKQIIPFEFVEIDRNAQKIMNKCGLSSFGVPSLTTDDGNCLFNSVSIALTGSEVVGIRTELMGYVPTYDESLISCCTDGGYSSIWTIMVLSAVVVLPI</sequence>
<proteinExistence type="predicted"/>
<dbReference type="Proteomes" id="UP001634394">
    <property type="component" value="Unassembled WGS sequence"/>
</dbReference>
<protein>
    <recommendedName>
        <fullName evidence="4">Zinc finger PHD-type domain-containing protein</fullName>
    </recommendedName>
</protein>
<accession>A0ABD3UFP3</accession>
<evidence type="ECO:0000256" key="3">
    <source>
        <dbReference type="ARBA" id="ARBA00022833"/>
    </source>
</evidence>
<keyword evidence="1" id="KW-0479">Metal-binding</keyword>
<keyword evidence="3" id="KW-0862">Zinc</keyword>
<name>A0ABD3UFP3_SINWO</name>
<evidence type="ECO:0000313" key="5">
    <source>
        <dbReference type="EMBL" id="KAL3848349.1"/>
    </source>
</evidence>
<dbReference type="InterPro" id="IPR011011">
    <property type="entry name" value="Znf_FYVE_PHD"/>
</dbReference>